<gene>
    <name evidence="11" type="ORF">M430DRAFT_55084</name>
</gene>
<dbReference type="InterPro" id="IPR034003">
    <property type="entry name" value="ABCG_PDR_2"/>
</dbReference>
<dbReference type="CDD" id="cd03232">
    <property type="entry name" value="ABCG_PDR_domain2"/>
    <property type="match status" value="1"/>
</dbReference>
<evidence type="ECO:0000256" key="8">
    <source>
        <dbReference type="ARBA" id="ARBA00023136"/>
    </source>
</evidence>
<keyword evidence="12" id="KW-1185">Reference proteome</keyword>
<evidence type="ECO:0000256" key="5">
    <source>
        <dbReference type="ARBA" id="ARBA00022741"/>
    </source>
</evidence>
<dbReference type="InterPro" id="IPR017871">
    <property type="entry name" value="ABC_transporter-like_CS"/>
</dbReference>
<evidence type="ECO:0000256" key="1">
    <source>
        <dbReference type="ARBA" id="ARBA00004141"/>
    </source>
</evidence>
<feature type="domain" description="ABC transporter" evidence="10">
    <location>
        <begin position="721"/>
        <end position="959"/>
    </location>
</feature>
<evidence type="ECO:0000313" key="11">
    <source>
        <dbReference type="EMBL" id="PSS27590.1"/>
    </source>
</evidence>
<dbReference type="Proteomes" id="UP000241818">
    <property type="component" value="Unassembled WGS sequence"/>
</dbReference>
<evidence type="ECO:0000313" key="12">
    <source>
        <dbReference type="Proteomes" id="UP000241818"/>
    </source>
</evidence>
<keyword evidence="6" id="KW-0067">ATP-binding</keyword>
<feature type="transmembrane region" description="Helical" evidence="9">
    <location>
        <begin position="1166"/>
        <end position="1199"/>
    </location>
</feature>
<organism evidence="11 12">
    <name type="scientific">Amorphotheca resinae ATCC 22711</name>
    <dbReference type="NCBI Taxonomy" id="857342"/>
    <lineage>
        <taxon>Eukaryota</taxon>
        <taxon>Fungi</taxon>
        <taxon>Dikarya</taxon>
        <taxon>Ascomycota</taxon>
        <taxon>Pezizomycotina</taxon>
        <taxon>Leotiomycetes</taxon>
        <taxon>Helotiales</taxon>
        <taxon>Amorphothecaceae</taxon>
        <taxon>Amorphotheca</taxon>
    </lineage>
</organism>
<dbReference type="GO" id="GO:0005524">
    <property type="term" value="F:ATP binding"/>
    <property type="evidence" value="ECO:0007669"/>
    <property type="project" value="UniProtKB-KW"/>
</dbReference>
<dbReference type="InterPro" id="IPR003439">
    <property type="entry name" value="ABC_transporter-like_ATP-bd"/>
</dbReference>
<dbReference type="EMBL" id="KZ679006">
    <property type="protein sequence ID" value="PSS27590.1"/>
    <property type="molecule type" value="Genomic_DNA"/>
</dbReference>
<keyword evidence="3" id="KW-0813">Transport</keyword>
<dbReference type="SUPFAM" id="SSF52540">
    <property type="entry name" value="P-loop containing nucleoside triphosphate hydrolases"/>
    <property type="match status" value="2"/>
</dbReference>
<feature type="transmembrane region" description="Helical" evidence="9">
    <location>
        <begin position="466"/>
        <end position="488"/>
    </location>
</feature>
<feature type="transmembrane region" description="Helical" evidence="9">
    <location>
        <begin position="500"/>
        <end position="525"/>
    </location>
</feature>
<dbReference type="STRING" id="857342.A0A2T3BDV3"/>
<dbReference type="SMART" id="SM00382">
    <property type="entry name" value="AAA"/>
    <property type="match status" value="2"/>
</dbReference>
<keyword evidence="5" id="KW-0547">Nucleotide-binding</keyword>
<feature type="transmembrane region" description="Helical" evidence="9">
    <location>
        <begin position="391"/>
        <end position="411"/>
    </location>
</feature>
<dbReference type="FunFam" id="3.40.50.300:FF:000054">
    <property type="entry name" value="ABC multidrug transporter atrF"/>
    <property type="match status" value="1"/>
</dbReference>
<reference evidence="11 12" key="1">
    <citation type="journal article" date="2018" name="New Phytol.">
        <title>Comparative genomics and transcriptomics depict ericoid mycorrhizal fungi as versatile saprotrophs and plant mutualists.</title>
        <authorList>
            <person name="Martino E."/>
            <person name="Morin E."/>
            <person name="Grelet G.A."/>
            <person name="Kuo A."/>
            <person name="Kohler A."/>
            <person name="Daghino S."/>
            <person name="Barry K.W."/>
            <person name="Cichocki N."/>
            <person name="Clum A."/>
            <person name="Dockter R.B."/>
            <person name="Hainaut M."/>
            <person name="Kuo R.C."/>
            <person name="LaButti K."/>
            <person name="Lindahl B.D."/>
            <person name="Lindquist E.A."/>
            <person name="Lipzen A."/>
            <person name="Khouja H.R."/>
            <person name="Magnuson J."/>
            <person name="Murat C."/>
            <person name="Ohm R.A."/>
            <person name="Singer S.W."/>
            <person name="Spatafora J.W."/>
            <person name="Wang M."/>
            <person name="Veneault-Fourrey C."/>
            <person name="Henrissat B."/>
            <person name="Grigoriev I.V."/>
            <person name="Martin F.M."/>
            <person name="Perotto S."/>
        </authorList>
    </citation>
    <scope>NUCLEOTIDE SEQUENCE [LARGE SCALE GENOMIC DNA]</scope>
    <source>
        <strain evidence="11 12">ATCC 22711</strain>
    </source>
</reference>
<evidence type="ECO:0000256" key="4">
    <source>
        <dbReference type="ARBA" id="ARBA00022692"/>
    </source>
</evidence>
<keyword evidence="4 9" id="KW-0812">Transmembrane</keyword>
<evidence type="ECO:0000256" key="3">
    <source>
        <dbReference type="ARBA" id="ARBA00022448"/>
    </source>
</evidence>
<keyword evidence="7 9" id="KW-1133">Transmembrane helix</keyword>
<dbReference type="InParanoid" id="A0A2T3BDV3"/>
<feature type="transmembrane region" description="Helical" evidence="9">
    <location>
        <begin position="423"/>
        <end position="446"/>
    </location>
</feature>
<dbReference type="Pfam" id="PF01061">
    <property type="entry name" value="ABC2_membrane"/>
    <property type="match status" value="2"/>
</dbReference>
<dbReference type="Gene3D" id="3.40.50.300">
    <property type="entry name" value="P-loop containing nucleotide triphosphate hydrolases"/>
    <property type="match status" value="2"/>
</dbReference>
<feature type="transmembrane region" description="Helical" evidence="9">
    <location>
        <begin position="640"/>
        <end position="658"/>
    </location>
</feature>
<feature type="transmembrane region" description="Helical" evidence="9">
    <location>
        <begin position="531"/>
        <end position="550"/>
    </location>
</feature>
<name>A0A2T3BDV3_AMORE</name>
<evidence type="ECO:0000256" key="6">
    <source>
        <dbReference type="ARBA" id="ARBA00022840"/>
    </source>
</evidence>
<feature type="domain" description="ABC transporter" evidence="10">
    <location>
        <begin position="40"/>
        <end position="294"/>
    </location>
</feature>
<evidence type="ECO:0000256" key="2">
    <source>
        <dbReference type="ARBA" id="ARBA00006012"/>
    </source>
</evidence>
<dbReference type="InterPro" id="IPR003593">
    <property type="entry name" value="AAA+_ATPase"/>
</dbReference>
<dbReference type="GeneID" id="36576598"/>
<dbReference type="PROSITE" id="PS50893">
    <property type="entry name" value="ABC_TRANSPORTER_2"/>
    <property type="match status" value="2"/>
</dbReference>
<keyword evidence="8 9" id="KW-0472">Membrane</keyword>
<dbReference type="Pfam" id="PF06422">
    <property type="entry name" value="PDR_CDR"/>
    <property type="match status" value="2"/>
</dbReference>
<sequence length="1344" mass="149713">MCKLDETFTLGAFSSRAFSSTPTSRCRLVQKAPTIPSAALDLINVLNPARYLSKRPEPSRTILHKFNGSIRGGEMLLVIGKPGSGCTTFLKAMANMREEYKSFEGQIVIGGRDAIETKQTSPGHFVFAGMISHSCINRLSVEKTLRFALTTRTPMNVPDRRNRIENDLEALLKLMGLHNVSKTQVGNDYIRGVSGGERRRVTLAEAMVTRAGLLCFDNPTRGLDSATASRFLKVARRVTDETNCVTVMSLYQASELNAKYFDKVMVINSGREIYFGPVSEAKEYFEALGFYCPPSTTLPDFLTSMSGDPSSRSVRKDFKGQVPLSAEDFERAFKSSQRGVALKTDAKTLPQSSKPISLKGPSQKYFVPFHKQVYECTIRHFRINFTDRTTWVAEATGTLVQALMLGTLFFNQQSTTLGLYTRGSAIFFCVLIMGLQASAEFGNTFAQRPILLKHNALRFYRPSAYALGQIFADIPWKVVFVLYNLPIYWMVNLKRSAGHFFIWLFALYMTMMALGVVFRSIAVFTVTPGKAILPVGLMLNILIIYTGFYVTPPGMKVWLSWIRYLNPMYYGFESVMLNEIASSSYGCSTADIVPTGAGFSDSQFQSCALSGSSPGDLLLKGTAYIETFYDFRDSHLWRNVGINAGFFLFFSVLVAIGMEGFKVPAGQLATVFFSKEPVAGGDRSTDIEKANSDVGTEAEKYHEADASHRSIGKPQTFSWKQLSLDVDVAGEKKRILHDISGYLAPGSSTALMGLSGAGKTTLLHELSQRGSFGVLTGKMFLDDGPLPRSMRRRSGFVHQQDIHLDTSTVREALQLSAYLRQPADISKADKDAYVETVLSMLGIESIADALIGVPGSGLDLEQRKRLSIGVELAAKPDLLLFLDEPTSGLDANSAMSIIRLLRKLSNLGQTVLCTIHQPSAELMDYFDNLLLLVPGGKTAYFGPLGAHCESAIDYFARHAPRCGPEENPAEYLLDQTVNPEYDWSQIWNESDERKALLQKFDRQTTEKAAPETNDQNLNSFATGYVQQILIVTQRAFLNYWREPTYVLSKVQLNISMALMNGLTFLQLSSSLTDSRNRMFSIFVSVITGPVLSLSVEPRFIILRDQFLAREKDNRAYSWVAFVMSAILVELPFTLLGGLIYWVLWYYMVGYFGETSRAGYSFVMYELYSVFVTSLAQLIAAIFPVVGAAHVATGFVWLMVNTFNGPLSPPPLTPRGWRWFYNISPLFYYVEGMASNAMHGLKIQCTSSETTIFNIPNSTTCAQYTQDFLNSTASTGYLLNPSGVSQCEYCPYDGGDSYIAQYDFNYSNHSRNVGIFIGFILFNYTMVFCATYLIYLKKWKKSTKN</sequence>
<dbReference type="GO" id="GO:0140359">
    <property type="term" value="F:ABC-type transporter activity"/>
    <property type="evidence" value="ECO:0007669"/>
    <property type="project" value="InterPro"/>
</dbReference>
<evidence type="ECO:0000256" key="7">
    <source>
        <dbReference type="ARBA" id="ARBA00022989"/>
    </source>
</evidence>
<evidence type="ECO:0000256" key="9">
    <source>
        <dbReference type="SAM" id="Phobius"/>
    </source>
</evidence>
<dbReference type="InterPro" id="IPR010929">
    <property type="entry name" value="PDR_CDR_ABC"/>
</dbReference>
<accession>A0A2T3BDV3</accession>
<comment type="similarity">
    <text evidence="2">Belongs to the ABC transporter superfamily. ABCG family. PDR (TC 3.A.1.205) subfamily.</text>
</comment>
<evidence type="ECO:0000259" key="10">
    <source>
        <dbReference type="PROSITE" id="PS50893"/>
    </source>
</evidence>
<comment type="subcellular location">
    <subcellularLocation>
        <location evidence="1">Membrane</location>
        <topology evidence="1">Multi-pass membrane protein</topology>
    </subcellularLocation>
</comment>
<protein>
    <recommendedName>
        <fullName evidence="10">ABC transporter domain-containing protein</fullName>
    </recommendedName>
</protein>
<dbReference type="PANTHER" id="PTHR19241">
    <property type="entry name" value="ATP-BINDING CASSETTE TRANSPORTER"/>
    <property type="match status" value="1"/>
</dbReference>
<dbReference type="InterPro" id="IPR027417">
    <property type="entry name" value="P-loop_NTPase"/>
</dbReference>
<dbReference type="OrthoDB" id="245989at2759"/>
<dbReference type="InterPro" id="IPR013525">
    <property type="entry name" value="ABC2_TM"/>
</dbReference>
<dbReference type="RefSeq" id="XP_024725115.1">
    <property type="nucleotide sequence ID" value="XM_024868517.1"/>
</dbReference>
<dbReference type="GO" id="GO:0016887">
    <property type="term" value="F:ATP hydrolysis activity"/>
    <property type="evidence" value="ECO:0007669"/>
    <property type="project" value="InterPro"/>
</dbReference>
<dbReference type="Pfam" id="PF00005">
    <property type="entry name" value="ABC_tran"/>
    <property type="match status" value="2"/>
</dbReference>
<feature type="transmembrane region" description="Helical" evidence="9">
    <location>
        <begin position="1312"/>
        <end position="1334"/>
    </location>
</feature>
<feature type="transmembrane region" description="Helical" evidence="9">
    <location>
        <begin position="1079"/>
        <end position="1095"/>
    </location>
</feature>
<dbReference type="PROSITE" id="PS00211">
    <property type="entry name" value="ABC_TRANSPORTER_1"/>
    <property type="match status" value="1"/>
</dbReference>
<dbReference type="GO" id="GO:0016020">
    <property type="term" value="C:membrane"/>
    <property type="evidence" value="ECO:0007669"/>
    <property type="project" value="UniProtKB-SubCell"/>
</dbReference>
<feature type="transmembrane region" description="Helical" evidence="9">
    <location>
        <begin position="1115"/>
        <end position="1146"/>
    </location>
</feature>
<proteinExistence type="inferred from homology"/>